<dbReference type="Pfam" id="PF07702">
    <property type="entry name" value="UTRA"/>
    <property type="match status" value="1"/>
</dbReference>
<name>A0A212R271_9PROT</name>
<dbReference type="InterPro" id="IPR028978">
    <property type="entry name" value="Chorismate_lyase_/UTRA_dom_sf"/>
</dbReference>
<dbReference type="GO" id="GO:0003700">
    <property type="term" value="F:DNA-binding transcription factor activity"/>
    <property type="evidence" value="ECO:0007669"/>
    <property type="project" value="InterPro"/>
</dbReference>
<dbReference type="InterPro" id="IPR011663">
    <property type="entry name" value="UTRA"/>
</dbReference>
<gene>
    <name evidence="5" type="ORF">SAMN07250955_10535</name>
</gene>
<keyword evidence="1" id="KW-0805">Transcription regulation</keyword>
<dbReference type="AlphaFoldDB" id="A0A212R271"/>
<keyword evidence="2" id="KW-0238">DNA-binding</keyword>
<dbReference type="Gene3D" id="1.10.10.10">
    <property type="entry name" value="Winged helix-like DNA-binding domain superfamily/Winged helix DNA-binding domain"/>
    <property type="match status" value="1"/>
</dbReference>
<dbReference type="SUPFAM" id="SSF64288">
    <property type="entry name" value="Chorismate lyase-like"/>
    <property type="match status" value="1"/>
</dbReference>
<sequence length="254" mass="27921">MTIIEQSNDRVTLERIERGAGVAAWRQIADQLGEEIRSGQLLSGSQLPTEARLALRFGVNRHTVRRAIRALADEGIVRATQGRGTFVEQSPIAYHIGTRTRFSENVLRSGRQAGGEILGAEEIPATADLAEQLRIEPGQSVLRLRTRRFVDGTPVSLGRSHLPLPRFAGLEDVRRQAERMTDALLAYGISDYRRTRSTVSARPATPEEADLLDLAPGRILLVVHSVDVDLDGTPIDAGQACFVADRIELHFGED</sequence>
<dbReference type="InterPro" id="IPR050679">
    <property type="entry name" value="Bact_HTH_transcr_reg"/>
</dbReference>
<dbReference type="NCBIfam" id="TIGR02325">
    <property type="entry name" value="C_P_lyase_phnF"/>
    <property type="match status" value="1"/>
</dbReference>
<evidence type="ECO:0000256" key="3">
    <source>
        <dbReference type="ARBA" id="ARBA00023163"/>
    </source>
</evidence>
<accession>A0A212R271</accession>
<proteinExistence type="predicted"/>
<dbReference type="InterPro" id="IPR000524">
    <property type="entry name" value="Tscrpt_reg_HTH_GntR"/>
</dbReference>
<feature type="domain" description="HTH gntR-type" evidence="4">
    <location>
        <begin position="22"/>
        <end position="90"/>
    </location>
</feature>
<dbReference type="PRINTS" id="PR00035">
    <property type="entry name" value="HTHGNTR"/>
</dbReference>
<dbReference type="OrthoDB" id="5454556at2"/>
<keyword evidence="3" id="KW-0804">Transcription</keyword>
<dbReference type="InterPro" id="IPR012702">
    <property type="entry name" value="CP_lyase_PhnF"/>
</dbReference>
<dbReference type="EMBL" id="FYEH01000005">
    <property type="protein sequence ID" value="SNB66046.1"/>
    <property type="molecule type" value="Genomic_DNA"/>
</dbReference>
<organism evidence="5 6">
    <name type="scientific">Arboricoccus pini</name>
    <dbReference type="NCBI Taxonomy" id="1963835"/>
    <lineage>
        <taxon>Bacteria</taxon>
        <taxon>Pseudomonadati</taxon>
        <taxon>Pseudomonadota</taxon>
        <taxon>Alphaproteobacteria</taxon>
        <taxon>Geminicoccales</taxon>
        <taxon>Geminicoccaceae</taxon>
        <taxon>Arboricoccus</taxon>
    </lineage>
</organism>
<evidence type="ECO:0000313" key="6">
    <source>
        <dbReference type="Proteomes" id="UP000197065"/>
    </source>
</evidence>
<evidence type="ECO:0000313" key="5">
    <source>
        <dbReference type="EMBL" id="SNB66046.1"/>
    </source>
</evidence>
<dbReference type="PROSITE" id="PS50949">
    <property type="entry name" value="HTH_GNTR"/>
    <property type="match status" value="1"/>
</dbReference>
<dbReference type="InterPro" id="IPR036390">
    <property type="entry name" value="WH_DNA-bd_sf"/>
</dbReference>
<keyword evidence="6" id="KW-1185">Reference proteome</keyword>
<dbReference type="Pfam" id="PF00392">
    <property type="entry name" value="GntR"/>
    <property type="match status" value="1"/>
</dbReference>
<dbReference type="GO" id="GO:0045892">
    <property type="term" value="P:negative regulation of DNA-templated transcription"/>
    <property type="evidence" value="ECO:0007669"/>
    <property type="project" value="TreeGrafter"/>
</dbReference>
<evidence type="ECO:0000256" key="2">
    <source>
        <dbReference type="ARBA" id="ARBA00023125"/>
    </source>
</evidence>
<dbReference type="SMART" id="SM00866">
    <property type="entry name" value="UTRA"/>
    <property type="match status" value="1"/>
</dbReference>
<dbReference type="PANTHER" id="PTHR44846">
    <property type="entry name" value="MANNOSYL-D-GLYCERATE TRANSPORT/METABOLISM SYSTEM REPRESSOR MNGR-RELATED"/>
    <property type="match status" value="1"/>
</dbReference>
<dbReference type="SMART" id="SM00345">
    <property type="entry name" value="HTH_GNTR"/>
    <property type="match status" value="1"/>
</dbReference>
<dbReference type="GO" id="GO:0003677">
    <property type="term" value="F:DNA binding"/>
    <property type="evidence" value="ECO:0007669"/>
    <property type="project" value="UniProtKB-KW"/>
</dbReference>
<dbReference type="Proteomes" id="UP000197065">
    <property type="component" value="Unassembled WGS sequence"/>
</dbReference>
<dbReference type="SUPFAM" id="SSF46785">
    <property type="entry name" value="Winged helix' DNA-binding domain"/>
    <property type="match status" value="1"/>
</dbReference>
<reference evidence="5 6" key="1">
    <citation type="submission" date="2017-06" db="EMBL/GenBank/DDBJ databases">
        <authorList>
            <person name="Kim H.J."/>
            <person name="Triplett B.A."/>
        </authorList>
    </citation>
    <scope>NUCLEOTIDE SEQUENCE [LARGE SCALE GENOMIC DNA]</scope>
    <source>
        <strain evidence="5 6">B29T1</strain>
    </source>
</reference>
<evidence type="ECO:0000259" key="4">
    <source>
        <dbReference type="PROSITE" id="PS50949"/>
    </source>
</evidence>
<dbReference type="Gene3D" id="3.40.1410.10">
    <property type="entry name" value="Chorismate lyase-like"/>
    <property type="match status" value="1"/>
</dbReference>
<protein>
    <submittedName>
        <fullName evidence="5">GntR family transcriptional regulator, phosphonate transport system regulatory protein</fullName>
    </submittedName>
</protein>
<dbReference type="PANTHER" id="PTHR44846:SF1">
    <property type="entry name" value="MANNOSYL-D-GLYCERATE TRANSPORT_METABOLISM SYSTEM REPRESSOR MNGR-RELATED"/>
    <property type="match status" value="1"/>
</dbReference>
<evidence type="ECO:0000256" key="1">
    <source>
        <dbReference type="ARBA" id="ARBA00023015"/>
    </source>
</evidence>
<dbReference type="CDD" id="cd07377">
    <property type="entry name" value="WHTH_GntR"/>
    <property type="match status" value="1"/>
</dbReference>
<dbReference type="InterPro" id="IPR036388">
    <property type="entry name" value="WH-like_DNA-bd_sf"/>
</dbReference>